<dbReference type="CDD" id="cd02231">
    <property type="entry name" value="cupin_BLL6423-like"/>
    <property type="match status" value="1"/>
</dbReference>
<protein>
    <recommendedName>
        <fullName evidence="1">Cupin type-2 domain-containing protein</fullName>
    </recommendedName>
</protein>
<dbReference type="InterPro" id="IPR014710">
    <property type="entry name" value="RmlC-like_jellyroll"/>
</dbReference>
<evidence type="ECO:0000259" key="1">
    <source>
        <dbReference type="Pfam" id="PF07883"/>
    </source>
</evidence>
<dbReference type="PANTHER" id="PTHR36156:SF2">
    <property type="entry name" value="CUPIN TYPE-2 DOMAIN-CONTAINING PROTEIN"/>
    <property type="match status" value="1"/>
</dbReference>
<name>A0ABR3J6G8_9AGAR</name>
<dbReference type="Gene3D" id="2.20.70.150">
    <property type="match status" value="1"/>
</dbReference>
<keyword evidence="3" id="KW-1185">Reference proteome</keyword>
<dbReference type="EMBL" id="JASNQZ010000011">
    <property type="protein sequence ID" value="KAL0951244.1"/>
    <property type="molecule type" value="Genomic_DNA"/>
</dbReference>
<proteinExistence type="predicted"/>
<dbReference type="SUPFAM" id="SSF51182">
    <property type="entry name" value="RmlC-like cupins"/>
    <property type="match status" value="1"/>
</dbReference>
<evidence type="ECO:0000313" key="2">
    <source>
        <dbReference type="EMBL" id="KAL0951244.1"/>
    </source>
</evidence>
<dbReference type="InterPro" id="IPR011051">
    <property type="entry name" value="RmlC_Cupin_sf"/>
</dbReference>
<dbReference type="Pfam" id="PF07883">
    <property type="entry name" value="Cupin_2"/>
    <property type="match status" value="1"/>
</dbReference>
<evidence type="ECO:0000313" key="3">
    <source>
        <dbReference type="Proteomes" id="UP001556367"/>
    </source>
</evidence>
<comment type="caution">
    <text evidence="2">The sequence shown here is derived from an EMBL/GenBank/DDBJ whole genome shotgun (WGS) entry which is preliminary data.</text>
</comment>
<feature type="domain" description="Cupin type-2" evidence="1">
    <location>
        <begin position="92"/>
        <end position="158"/>
    </location>
</feature>
<accession>A0ABR3J6G8</accession>
<reference evidence="3" key="1">
    <citation type="submission" date="2024-06" db="EMBL/GenBank/DDBJ databases">
        <title>Multi-omics analyses provide insights into the biosynthesis of the anticancer antibiotic pleurotin in Hohenbuehelia grisea.</title>
        <authorList>
            <person name="Weaver J.A."/>
            <person name="Alberti F."/>
        </authorList>
    </citation>
    <scope>NUCLEOTIDE SEQUENCE [LARGE SCALE GENOMIC DNA]</scope>
    <source>
        <strain evidence="3">T-177</strain>
    </source>
</reference>
<dbReference type="Gene3D" id="2.60.120.10">
    <property type="entry name" value="Jelly Rolls"/>
    <property type="match status" value="1"/>
</dbReference>
<dbReference type="InterPro" id="IPR047142">
    <property type="entry name" value="OryJ/VirC-like"/>
</dbReference>
<dbReference type="PANTHER" id="PTHR36156">
    <property type="entry name" value="SLR2101 PROTEIN"/>
    <property type="match status" value="1"/>
</dbReference>
<dbReference type="InterPro" id="IPR013096">
    <property type="entry name" value="Cupin_2"/>
</dbReference>
<organism evidence="2 3">
    <name type="scientific">Hohenbuehelia grisea</name>
    <dbReference type="NCBI Taxonomy" id="104357"/>
    <lineage>
        <taxon>Eukaryota</taxon>
        <taxon>Fungi</taxon>
        <taxon>Dikarya</taxon>
        <taxon>Basidiomycota</taxon>
        <taxon>Agaricomycotina</taxon>
        <taxon>Agaricomycetes</taxon>
        <taxon>Agaricomycetidae</taxon>
        <taxon>Agaricales</taxon>
        <taxon>Pleurotineae</taxon>
        <taxon>Pleurotaceae</taxon>
        <taxon>Hohenbuehelia</taxon>
    </lineage>
</organism>
<gene>
    <name evidence="2" type="ORF">HGRIS_007962</name>
</gene>
<dbReference type="Proteomes" id="UP001556367">
    <property type="component" value="Unassembled WGS sequence"/>
</dbReference>
<sequence length="187" mass="20187">MAAPASHSLPGLRRIVTAHDEEGLSIVESNAVLPTEKMELVPGARGCGIWVTTDSIPTNDTNLREDGAKRNLDPEHNFGLVHPEGTNLRCTDLAPGGITPMHRTSSLDYNILVQGEIVLITEDGVETHLKNPGDTVVQKGTMHAWRNPGKTWARWISVLMAATPATVDGVELQPELKPYGPSGPHTH</sequence>